<evidence type="ECO:0000313" key="2">
    <source>
        <dbReference type="EMBL" id="JAD29929.1"/>
    </source>
</evidence>
<protein>
    <submittedName>
        <fullName evidence="2">Uncharacterized protein</fullName>
    </submittedName>
</protein>
<reference evidence="2" key="1">
    <citation type="submission" date="2014-09" db="EMBL/GenBank/DDBJ databases">
        <authorList>
            <person name="Magalhaes I.L.F."/>
            <person name="Oliveira U."/>
            <person name="Santos F.R."/>
            <person name="Vidigal T.H.D.A."/>
            <person name="Brescovit A.D."/>
            <person name="Santos A.J."/>
        </authorList>
    </citation>
    <scope>NUCLEOTIDE SEQUENCE</scope>
    <source>
        <tissue evidence="2">Shoot tissue taken approximately 20 cm above the soil surface</tissue>
    </source>
</reference>
<reference evidence="2" key="2">
    <citation type="journal article" date="2015" name="Data Brief">
        <title>Shoot transcriptome of the giant reed, Arundo donax.</title>
        <authorList>
            <person name="Barrero R.A."/>
            <person name="Guerrero F.D."/>
            <person name="Moolhuijzen P."/>
            <person name="Goolsby J.A."/>
            <person name="Tidwell J."/>
            <person name="Bellgard S.E."/>
            <person name="Bellgard M.I."/>
        </authorList>
    </citation>
    <scope>NUCLEOTIDE SEQUENCE</scope>
    <source>
        <tissue evidence="2">Shoot tissue taken approximately 20 cm above the soil surface</tissue>
    </source>
</reference>
<name>A0A0A8YSG8_ARUDO</name>
<accession>A0A0A8YSG8</accession>
<dbReference type="EMBL" id="GBRH01267966">
    <property type="protein sequence ID" value="JAD29929.1"/>
    <property type="molecule type" value="Transcribed_RNA"/>
</dbReference>
<feature type="compositionally biased region" description="Low complexity" evidence="1">
    <location>
        <begin position="8"/>
        <end position="19"/>
    </location>
</feature>
<feature type="compositionally biased region" description="Polar residues" evidence="1">
    <location>
        <begin position="143"/>
        <end position="155"/>
    </location>
</feature>
<feature type="region of interest" description="Disordered" evidence="1">
    <location>
        <begin position="1"/>
        <end position="159"/>
    </location>
</feature>
<proteinExistence type="predicted"/>
<organism evidence="2">
    <name type="scientific">Arundo donax</name>
    <name type="common">Giant reed</name>
    <name type="synonym">Donax arundinaceus</name>
    <dbReference type="NCBI Taxonomy" id="35708"/>
    <lineage>
        <taxon>Eukaryota</taxon>
        <taxon>Viridiplantae</taxon>
        <taxon>Streptophyta</taxon>
        <taxon>Embryophyta</taxon>
        <taxon>Tracheophyta</taxon>
        <taxon>Spermatophyta</taxon>
        <taxon>Magnoliopsida</taxon>
        <taxon>Liliopsida</taxon>
        <taxon>Poales</taxon>
        <taxon>Poaceae</taxon>
        <taxon>PACMAD clade</taxon>
        <taxon>Arundinoideae</taxon>
        <taxon>Arundineae</taxon>
        <taxon>Arundo</taxon>
    </lineage>
</organism>
<feature type="compositionally biased region" description="Basic residues" evidence="1">
    <location>
        <begin position="59"/>
        <end position="68"/>
    </location>
</feature>
<feature type="compositionally biased region" description="Polar residues" evidence="1">
    <location>
        <begin position="106"/>
        <end position="121"/>
    </location>
</feature>
<sequence>MQASTTLPPRARGASRPARTLCPPSSSTTKGAPRLPCRSEPRRGRSRRPSCRPDPRRPATPRRRRKRTGLSTPVRLCRRGGMLHRPSCPIPSERRSQLPGARGRWRTSSGSLPPWSSTPRPTTARCLRHPTSSPPLPLASIEGTPTQPSSPTRFGSSGDGMAGCARRAAQPMTMVAGCLSCVKLSGAAALCTKKLVTPRVLH</sequence>
<evidence type="ECO:0000256" key="1">
    <source>
        <dbReference type="SAM" id="MobiDB-lite"/>
    </source>
</evidence>
<dbReference type="AlphaFoldDB" id="A0A0A8YSG8"/>